<evidence type="ECO:0000256" key="3">
    <source>
        <dbReference type="ARBA" id="ARBA00022840"/>
    </source>
</evidence>
<reference evidence="5 6" key="1">
    <citation type="submission" date="2019-07" db="EMBL/GenBank/DDBJ databases">
        <title>The draft genome sequence of Aquimarina algiphila M91.</title>
        <authorList>
            <person name="Meng X."/>
        </authorList>
    </citation>
    <scope>NUCLEOTIDE SEQUENCE [LARGE SCALE GENOMIC DNA]</scope>
    <source>
        <strain evidence="5 6">M91</strain>
    </source>
</reference>
<evidence type="ECO:0000256" key="2">
    <source>
        <dbReference type="ARBA" id="ARBA00022741"/>
    </source>
</evidence>
<evidence type="ECO:0000256" key="1">
    <source>
        <dbReference type="ARBA" id="ARBA00006914"/>
    </source>
</evidence>
<dbReference type="AlphaFoldDB" id="A0A554VN73"/>
<evidence type="ECO:0000259" key="4">
    <source>
        <dbReference type="SMART" id="SM00382"/>
    </source>
</evidence>
<comment type="caution">
    <text evidence="5">The sequence shown here is derived from an EMBL/GenBank/DDBJ whole genome shotgun (WGS) entry which is preliminary data.</text>
</comment>
<evidence type="ECO:0000313" key="6">
    <source>
        <dbReference type="Proteomes" id="UP000318833"/>
    </source>
</evidence>
<dbReference type="EMBL" id="VLNR01000011">
    <property type="protein sequence ID" value="TSE09813.1"/>
    <property type="molecule type" value="Genomic_DNA"/>
</dbReference>
<accession>A0A554VN73</accession>
<dbReference type="PANTHER" id="PTHR23073">
    <property type="entry name" value="26S PROTEASOME REGULATORY SUBUNIT"/>
    <property type="match status" value="1"/>
</dbReference>
<proteinExistence type="inferred from homology"/>
<dbReference type="OrthoDB" id="7438987at2"/>
<dbReference type="InterPro" id="IPR003593">
    <property type="entry name" value="AAA+_ATPase"/>
</dbReference>
<dbReference type="InterPro" id="IPR027417">
    <property type="entry name" value="P-loop_NTPase"/>
</dbReference>
<feature type="domain" description="AAA+ ATPase" evidence="4">
    <location>
        <begin position="257"/>
        <end position="390"/>
    </location>
</feature>
<dbReference type="Gene3D" id="3.40.50.300">
    <property type="entry name" value="P-loop containing nucleotide triphosphate hydrolases"/>
    <property type="match status" value="1"/>
</dbReference>
<dbReference type="SUPFAM" id="SSF52540">
    <property type="entry name" value="P-loop containing nucleoside triphosphate hydrolases"/>
    <property type="match status" value="1"/>
</dbReference>
<dbReference type="Pfam" id="PF00004">
    <property type="entry name" value="AAA"/>
    <property type="match status" value="1"/>
</dbReference>
<dbReference type="InterPro" id="IPR050221">
    <property type="entry name" value="26S_Proteasome_ATPase"/>
</dbReference>
<dbReference type="GO" id="GO:0005524">
    <property type="term" value="F:ATP binding"/>
    <property type="evidence" value="ECO:0007669"/>
    <property type="project" value="UniProtKB-KW"/>
</dbReference>
<organism evidence="5 6">
    <name type="scientific">Aquimarina algiphila</name>
    <dbReference type="NCBI Taxonomy" id="2047982"/>
    <lineage>
        <taxon>Bacteria</taxon>
        <taxon>Pseudomonadati</taxon>
        <taxon>Bacteroidota</taxon>
        <taxon>Flavobacteriia</taxon>
        <taxon>Flavobacteriales</taxon>
        <taxon>Flavobacteriaceae</taxon>
        <taxon>Aquimarina</taxon>
    </lineage>
</organism>
<keyword evidence="6" id="KW-1185">Reference proteome</keyword>
<dbReference type="InterPro" id="IPR003959">
    <property type="entry name" value="ATPase_AAA_core"/>
</dbReference>
<dbReference type="GO" id="GO:0016887">
    <property type="term" value="F:ATP hydrolysis activity"/>
    <property type="evidence" value="ECO:0007669"/>
    <property type="project" value="InterPro"/>
</dbReference>
<dbReference type="Gene3D" id="1.10.8.60">
    <property type="match status" value="1"/>
</dbReference>
<name>A0A554VN73_9FLAO</name>
<protein>
    <submittedName>
        <fullName evidence="5">ATP-binding protein</fullName>
    </submittedName>
</protein>
<dbReference type="SMART" id="SM00382">
    <property type="entry name" value="AAA"/>
    <property type="match status" value="1"/>
</dbReference>
<sequence>MKKQMVIAENNDIKKSTDRHISDYNAEVLVAELSWLSLVLQTRLELHFQQETPYTSIEELVPPNLSGKEGSYAHFIQQHKLKVAERLLLILALVPHIKPEVLDILLTKNKDYDRRYSEFGGLLLEGHLGLIPTAETAMFLLAGDDLNKRLQYHTLITQDFLPIRQGMINVSRTKGNNPLLSSIWMIANEYVANILTGTPYQAMYSPDFPAQQLHTKLSWQDLIVSRSTARSLQEIRDWVTHGQTVLEALKLGKRLKPGYKSLFFGPPGTGKSMAAALLGKSTGRQVYKIDLSMTVSKYIGETEKNLAKVFDQAQQHDWILFFDEADSLFGQRTQVSSANDRYGNQEIGYLLQRIEDFPGVVILASNLKDNIDDAFTRRFQSMIEFMMPGVEERYQLWKQSFAEKLPLDEEADLWQIAENYGISGGLMMNVVRKCTLQAVTNNEKTITQQSLETAIRKELQKEGIILN</sequence>
<comment type="similarity">
    <text evidence="1">Belongs to the AAA ATPase family.</text>
</comment>
<dbReference type="RefSeq" id="WP_143915992.1">
    <property type="nucleotide sequence ID" value="NZ_CANMIK010000045.1"/>
</dbReference>
<keyword evidence="2" id="KW-0547">Nucleotide-binding</keyword>
<gene>
    <name evidence="5" type="ORF">FOF46_07300</name>
</gene>
<evidence type="ECO:0000313" key="5">
    <source>
        <dbReference type="EMBL" id="TSE09813.1"/>
    </source>
</evidence>
<dbReference type="Proteomes" id="UP000318833">
    <property type="component" value="Unassembled WGS sequence"/>
</dbReference>
<keyword evidence="3 5" id="KW-0067">ATP-binding</keyword>
<dbReference type="CDD" id="cd19481">
    <property type="entry name" value="RecA-like_protease"/>
    <property type="match status" value="1"/>
</dbReference>